<keyword evidence="2" id="KW-1185">Reference proteome</keyword>
<dbReference type="RefSeq" id="WP_183269391.1">
    <property type="nucleotide sequence ID" value="NZ_CP133838.1"/>
</dbReference>
<accession>A0ABY9SHA3</accession>
<evidence type="ECO:0000313" key="1">
    <source>
        <dbReference type="EMBL" id="WMY76373.1"/>
    </source>
</evidence>
<dbReference type="Proteomes" id="UP001246690">
    <property type="component" value="Chromosome"/>
</dbReference>
<reference evidence="1 2" key="1">
    <citation type="submission" date="2023-09" db="EMBL/GenBank/DDBJ databases">
        <title>Buttiauxella selenatireducens sp. nov., isolated from the rhizosphere of Cardamine hupingshanesis.</title>
        <authorList>
            <person name="Zhang S."/>
            <person name="Xu Z."/>
            <person name="Wang H."/>
            <person name="Guo Y."/>
        </authorList>
    </citation>
    <scope>NUCLEOTIDE SEQUENCE [LARGE SCALE GENOMIC DNA]</scope>
    <source>
        <strain evidence="1 2">R73</strain>
    </source>
</reference>
<proteinExistence type="predicted"/>
<protein>
    <submittedName>
        <fullName evidence="1">Uncharacterized protein</fullName>
    </submittedName>
</protein>
<gene>
    <name evidence="1" type="ORF">RHD99_10800</name>
</gene>
<name>A0ABY9SHA3_9ENTR</name>
<organism evidence="1 2">
    <name type="scientific">Buttiauxella selenatireducens</name>
    <dbReference type="NCBI Taxonomy" id="3073902"/>
    <lineage>
        <taxon>Bacteria</taxon>
        <taxon>Pseudomonadati</taxon>
        <taxon>Pseudomonadota</taxon>
        <taxon>Gammaproteobacteria</taxon>
        <taxon>Enterobacterales</taxon>
        <taxon>Enterobacteriaceae</taxon>
        <taxon>Buttiauxella</taxon>
    </lineage>
</organism>
<evidence type="ECO:0000313" key="2">
    <source>
        <dbReference type="Proteomes" id="UP001246690"/>
    </source>
</evidence>
<dbReference type="EMBL" id="CP133838">
    <property type="protein sequence ID" value="WMY76373.1"/>
    <property type="molecule type" value="Genomic_DNA"/>
</dbReference>
<sequence length="59" mass="6945">MTKEEKVMFLMRLAVDTHNAYRSAQITTSQAFTAASNPMKLIGEFYSRYEEFFDEKIKE</sequence>